<dbReference type="EMBL" id="SNWQ01000025">
    <property type="protein sequence ID" value="TDO34784.1"/>
    <property type="molecule type" value="Genomic_DNA"/>
</dbReference>
<dbReference type="InterPro" id="IPR002347">
    <property type="entry name" value="SDR_fam"/>
</dbReference>
<accession>A0A4R6JFP3</accession>
<evidence type="ECO:0000256" key="2">
    <source>
        <dbReference type="ARBA" id="ARBA00023002"/>
    </source>
</evidence>
<dbReference type="PROSITE" id="PS00061">
    <property type="entry name" value="ADH_SHORT"/>
    <property type="match status" value="1"/>
</dbReference>
<reference evidence="5 6" key="1">
    <citation type="submission" date="2019-03" db="EMBL/GenBank/DDBJ databases">
        <title>Genomic Encyclopedia of Type Strains, Phase III (KMG-III): the genomes of soil and plant-associated and newly described type strains.</title>
        <authorList>
            <person name="Whitman W."/>
        </authorList>
    </citation>
    <scope>NUCLEOTIDE SEQUENCE [LARGE SCALE GENOMIC DNA]</scope>
    <source>
        <strain evidence="5 6">VKM Ac-2527</strain>
    </source>
</reference>
<evidence type="ECO:0000313" key="5">
    <source>
        <dbReference type="EMBL" id="TDO34784.1"/>
    </source>
</evidence>
<evidence type="ECO:0000256" key="1">
    <source>
        <dbReference type="ARBA" id="ARBA00006484"/>
    </source>
</evidence>
<organism evidence="5 6">
    <name type="scientific">Kribbella caucasensis</name>
    <dbReference type="NCBI Taxonomy" id="2512215"/>
    <lineage>
        <taxon>Bacteria</taxon>
        <taxon>Bacillati</taxon>
        <taxon>Actinomycetota</taxon>
        <taxon>Actinomycetes</taxon>
        <taxon>Propionibacteriales</taxon>
        <taxon>Kribbellaceae</taxon>
        <taxon>Kribbella</taxon>
    </lineage>
</organism>
<dbReference type="CDD" id="cd05233">
    <property type="entry name" value="SDR_c"/>
    <property type="match status" value="1"/>
</dbReference>
<dbReference type="InterPro" id="IPR036291">
    <property type="entry name" value="NAD(P)-bd_dom_sf"/>
</dbReference>
<gene>
    <name evidence="5" type="ORF">EV643_12541</name>
</gene>
<comment type="similarity">
    <text evidence="1 3">Belongs to the short-chain dehydrogenases/reductases (SDR) family.</text>
</comment>
<comment type="caution">
    <text evidence="5">The sequence shown here is derived from an EMBL/GenBank/DDBJ whole genome shotgun (WGS) entry which is preliminary data.</text>
</comment>
<dbReference type="InterPro" id="IPR057326">
    <property type="entry name" value="KR_dom"/>
</dbReference>
<dbReference type="Pfam" id="PF00106">
    <property type="entry name" value="adh_short"/>
    <property type="match status" value="1"/>
</dbReference>
<evidence type="ECO:0000256" key="3">
    <source>
        <dbReference type="RuleBase" id="RU000363"/>
    </source>
</evidence>
<sequence>MELGGAVVLVTGGSAGIGRAVCLELAVAGAAVVVHGRDGRRTQDVADQVNGVAVLADLRQNDAVQALAGQALAAHGRVDVLVANAGLGWSGPFVEMSDQEIAELITVDLVATMRLARLLLPGMVERRTGCLLLVASVAGRTGVAGEAVYAAAKAGLDAFAESLRLELTGRGVQVGVVVPAAVSTGFFDRRGRAYDRRVPRPVKPETVARAIVRAIEQDRAETWIPRWIRLAAVVRVVFPGGYRRLAARFGESIRSG</sequence>
<dbReference type="GO" id="GO:0016491">
    <property type="term" value="F:oxidoreductase activity"/>
    <property type="evidence" value="ECO:0007669"/>
    <property type="project" value="UniProtKB-KW"/>
</dbReference>
<evidence type="ECO:0000259" key="4">
    <source>
        <dbReference type="SMART" id="SM00822"/>
    </source>
</evidence>
<dbReference type="PANTHER" id="PTHR44196">
    <property type="entry name" value="DEHYDROGENASE/REDUCTASE SDR FAMILY MEMBER 7B"/>
    <property type="match status" value="1"/>
</dbReference>
<dbReference type="PRINTS" id="PR00081">
    <property type="entry name" value="GDHRDH"/>
</dbReference>
<dbReference type="Gene3D" id="3.40.50.720">
    <property type="entry name" value="NAD(P)-binding Rossmann-like Domain"/>
    <property type="match status" value="1"/>
</dbReference>
<protein>
    <submittedName>
        <fullName evidence="5">Short-subunit dehydrogenase</fullName>
    </submittedName>
</protein>
<name>A0A4R6JFP3_9ACTN</name>
<keyword evidence="6" id="KW-1185">Reference proteome</keyword>
<dbReference type="GO" id="GO:0016020">
    <property type="term" value="C:membrane"/>
    <property type="evidence" value="ECO:0007669"/>
    <property type="project" value="TreeGrafter"/>
</dbReference>
<dbReference type="RefSeq" id="WP_133804700.1">
    <property type="nucleotide sequence ID" value="NZ_SNWQ01000025.1"/>
</dbReference>
<dbReference type="SUPFAM" id="SSF51735">
    <property type="entry name" value="NAD(P)-binding Rossmann-fold domains"/>
    <property type="match status" value="1"/>
</dbReference>
<evidence type="ECO:0000313" key="6">
    <source>
        <dbReference type="Proteomes" id="UP000295388"/>
    </source>
</evidence>
<dbReference type="OrthoDB" id="151996at2"/>
<dbReference type="Proteomes" id="UP000295388">
    <property type="component" value="Unassembled WGS sequence"/>
</dbReference>
<proteinExistence type="inferred from homology"/>
<keyword evidence="2" id="KW-0560">Oxidoreductase</keyword>
<dbReference type="PANTHER" id="PTHR44196:SF1">
    <property type="entry name" value="DEHYDROGENASE_REDUCTASE SDR FAMILY MEMBER 7B"/>
    <property type="match status" value="1"/>
</dbReference>
<dbReference type="PRINTS" id="PR00080">
    <property type="entry name" value="SDRFAMILY"/>
</dbReference>
<dbReference type="SMART" id="SM00822">
    <property type="entry name" value="PKS_KR"/>
    <property type="match status" value="1"/>
</dbReference>
<feature type="domain" description="Ketoreductase" evidence="4">
    <location>
        <begin position="6"/>
        <end position="186"/>
    </location>
</feature>
<dbReference type="AlphaFoldDB" id="A0A4R6JFP3"/>
<dbReference type="InterPro" id="IPR020904">
    <property type="entry name" value="Sc_DH/Rdtase_CS"/>
</dbReference>